<sequence length="455" mass="50913">MGNQRRSAQDRAKELKSNGLSLKIKMLWCDFCNVEVSHSRKSVIEKHVNSFHHKKRQADVKNVDPLPVVVGRQNAAKCIWSAMVASFTSAGVPLKIFRNPEKLLTQEGSKDIEKTTEMCCNQSVIATVDESIDIKNRKLLNVLIGWAKASSQLICLKSDNAKYMLTAGKSLKGLSSRMIHSTCWSHILHLVSEEIRGKVKLADKYISSFKSVLVKAPSRREELFDALEAKGYRRKLPPTPVITHNSAMIHTLKKICGKVELKEQLYKIHGVCAGIASAIKTLEKRDLPSCDVWLLLQNVLDLTQDVLGRKSFIEPGSDERLPSTLNSMAEWKLEFTKYACINPFGTPKLFRAILPLTFWETFSGEMPQLSELALVALSVPSSSSEVERSLLCLRRILTAQRNTFTEENVGIHLRLNFNQSRGSSLDVTDAATDNNVEFESDCDSNCETECGAEIE</sequence>
<feature type="domain" description="HAT C-terminal dimerisation" evidence="1">
    <location>
        <begin position="352"/>
        <end position="411"/>
    </location>
</feature>
<gene>
    <name evidence="2" type="ORF">Ocin01_15283</name>
</gene>
<evidence type="ECO:0000259" key="1">
    <source>
        <dbReference type="Pfam" id="PF05699"/>
    </source>
</evidence>
<dbReference type="GO" id="GO:0046983">
    <property type="term" value="F:protein dimerization activity"/>
    <property type="evidence" value="ECO:0007669"/>
    <property type="project" value="InterPro"/>
</dbReference>
<dbReference type="SUPFAM" id="SSF53098">
    <property type="entry name" value="Ribonuclease H-like"/>
    <property type="match status" value="1"/>
</dbReference>
<proteinExistence type="predicted"/>
<comment type="caution">
    <text evidence="2">The sequence shown here is derived from an EMBL/GenBank/DDBJ whole genome shotgun (WGS) entry which is preliminary data.</text>
</comment>
<dbReference type="OrthoDB" id="6623841at2759"/>
<dbReference type="InterPro" id="IPR008906">
    <property type="entry name" value="HATC_C_dom"/>
</dbReference>
<organism evidence="2 3">
    <name type="scientific">Orchesella cincta</name>
    <name type="common">Springtail</name>
    <name type="synonym">Podura cincta</name>
    <dbReference type="NCBI Taxonomy" id="48709"/>
    <lineage>
        <taxon>Eukaryota</taxon>
        <taxon>Metazoa</taxon>
        <taxon>Ecdysozoa</taxon>
        <taxon>Arthropoda</taxon>
        <taxon>Hexapoda</taxon>
        <taxon>Collembola</taxon>
        <taxon>Entomobryomorpha</taxon>
        <taxon>Entomobryoidea</taxon>
        <taxon>Orchesellidae</taxon>
        <taxon>Orchesellinae</taxon>
        <taxon>Orchesella</taxon>
    </lineage>
</organism>
<dbReference type="EMBL" id="LJIJ01001565">
    <property type="protein sequence ID" value="ODM91395.1"/>
    <property type="molecule type" value="Genomic_DNA"/>
</dbReference>
<dbReference type="InterPro" id="IPR012337">
    <property type="entry name" value="RNaseH-like_sf"/>
</dbReference>
<dbReference type="AlphaFoldDB" id="A0A1D2MEK6"/>
<reference evidence="2 3" key="1">
    <citation type="journal article" date="2016" name="Genome Biol. Evol.">
        <title>Gene Family Evolution Reflects Adaptation to Soil Environmental Stressors in the Genome of the Collembolan Orchesella cincta.</title>
        <authorList>
            <person name="Faddeeva-Vakhrusheva A."/>
            <person name="Derks M.F."/>
            <person name="Anvar S.Y."/>
            <person name="Agamennone V."/>
            <person name="Suring W."/>
            <person name="Smit S."/>
            <person name="van Straalen N.M."/>
            <person name="Roelofs D."/>
        </authorList>
    </citation>
    <scope>NUCLEOTIDE SEQUENCE [LARGE SCALE GENOMIC DNA]</scope>
    <source>
        <tissue evidence="2">Mixed pool</tissue>
    </source>
</reference>
<accession>A0A1D2MEK6</accession>
<evidence type="ECO:0000313" key="2">
    <source>
        <dbReference type="EMBL" id="ODM91395.1"/>
    </source>
</evidence>
<evidence type="ECO:0000313" key="3">
    <source>
        <dbReference type="Proteomes" id="UP000094527"/>
    </source>
</evidence>
<dbReference type="Proteomes" id="UP000094527">
    <property type="component" value="Unassembled WGS sequence"/>
</dbReference>
<name>A0A1D2MEK6_ORCCI</name>
<dbReference type="Pfam" id="PF05699">
    <property type="entry name" value="Dimer_Tnp_hAT"/>
    <property type="match status" value="1"/>
</dbReference>
<keyword evidence="3" id="KW-1185">Reference proteome</keyword>
<protein>
    <recommendedName>
        <fullName evidence="1">HAT C-terminal dimerisation domain-containing protein</fullName>
    </recommendedName>
</protein>
<dbReference type="STRING" id="48709.A0A1D2MEK6"/>